<dbReference type="RefSeq" id="WP_014763169.1">
    <property type="nucleotide sequence ID" value="NC_018000.1"/>
</dbReference>
<evidence type="ECO:0000313" key="2">
    <source>
        <dbReference type="Proteomes" id="UP000006180"/>
    </source>
</evidence>
<evidence type="ECO:0000313" key="1">
    <source>
        <dbReference type="EMBL" id="AFL51001.1"/>
    </source>
</evidence>
<organism evidence="1 2">
    <name type="scientific">Sinorhizobium fredii (strain USDA 257)</name>
    <dbReference type="NCBI Taxonomy" id="1185652"/>
    <lineage>
        <taxon>Bacteria</taxon>
        <taxon>Pseudomonadati</taxon>
        <taxon>Pseudomonadota</taxon>
        <taxon>Alphaproteobacteria</taxon>
        <taxon>Hyphomicrobiales</taxon>
        <taxon>Rhizobiaceae</taxon>
        <taxon>Sinorhizobium/Ensifer group</taxon>
        <taxon>Sinorhizobium</taxon>
    </lineage>
</organism>
<protein>
    <submittedName>
        <fullName evidence="1">Uncharacterized protein</fullName>
    </submittedName>
</protein>
<dbReference type="KEGG" id="sfd:USDA257_c24250"/>
<proteinExistence type="predicted"/>
<reference evidence="1 2" key="1">
    <citation type="journal article" date="2012" name="J. Bacteriol.">
        <title>Complete genome sequence of the broad-host-range strain Sinorhizobium fredii USDA257.</title>
        <authorList>
            <person name="Schuldes J."/>
            <person name="Rodriguez Orbegoso M."/>
            <person name="Schmeisser C."/>
            <person name="Krishnan H.B."/>
            <person name="Daniel R."/>
            <person name="Streit W.R."/>
        </authorList>
    </citation>
    <scope>NUCLEOTIDE SEQUENCE [LARGE SCALE GENOMIC DNA]</scope>
    <source>
        <strain evidence="1 2">USDA 257</strain>
    </source>
</reference>
<sequence>MTTGAKDDGICDDDLDWLWHDNRIYGIRFDIGDPEKQDWRSDLVFDIAFIAECLCEASGKASA</sequence>
<dbReference type="HOGENOM" id="CLU_2883503_0_0_5"/>
<gene>
    <name evidence="1" type="ORF">USDA257_c24250</name>
</gene>
<accession>I3X545</accession>
<name>I3X545_SINF2</name>
<dbReference type="Proteomes" id="UP000006180">
    <property type="component" value="Chromosome"/>
</dbReference>
<dbReference type="EMBL" id="CP003563">
    <property type="protein sequence ID" value="AFL51001.1"/>
    <property type="molecule type" value="Genomic_DNA"/>
</dbReference>
<dbReference type="AlphaFoldDB" id="I3X545"/>
<dbReference type="PATRIC" id="fig|1185652.3.peg.2513"/>